<keyword evidence="4" id="KW-1185">Reference proteome</keyword>
<evidence type="ECO:0000259" key="2">
    <source>
        <dbReference type="Pfam" id="PF00248"/>
    </source>
</evidence>
<keyword evidence="1" id="KW-0560">Oxidoreductase</keyword>
<dbReference type="GO" id="GO:0016491">
    <property type="term" value="F:oxidoreductase activity"/>
    <property type="evidence" value="ECO:0007669"/>
    <property type="project" value="UniProtKB-KW"/>
</dbReference>
<organism evidence="3 4">
    <name type="scientific">Cladosporium halotolerans</name>
    <dbReference type="NCBI Taxonomy" id="1052096"/>
    <lineage>
        <taxon>Eukaryota</taxon>
        <taxon>Fungi</taxon>
        <taxon>Dikarya</taxon>
        <taxon>Ascomycota</taxon>
        <taxon>Pezizomycotina</taxon>
        <taxon>Dothideomycetes</taxon>
        <taxon>Dothideomycetidae</taxon>
        <taxon>Cladosporiales</taxon>
        <taxon>Cladosporiaceae</taxon>
        <taxon>Cladosporium</taxon>
    </lineage>
</organism>
<dbReference type="InterPro" id="IPR023210">
    <property type="entry name" value="NADP_OxRdtase_dom"/>
</dbReference>
<reference evidence="3 4" key="1">
    <citation type="journal article" date="2020" name="Microbiol. Resour. Announc.">
        <title>Draft Genome Sequence of a Cladosporium Species Isolated from the Mesophotic Ascidian Didemnum maculosum.</title>
        <authorList>
            <person name="Gioti A."/>
            <person name="Siaperas R."/>
            <person name="Nikolaivits E."/>
            <person name="Le Goff G."/>
            <person name="Ouazzani J."/>
            <person name="Kotoulas G."/>
            <person name="Topakas E."/>
        </authorList>
    </citation>
    <scope>NUCLEOTIDE SEQUENCE [LARGE SCALE GENOMIC DNA]</scope>
    <source>
        <strain evidence="3 4">TM138-S3</strain>
    </source>
</reference>
<protein>
    <recommendedName>
        <fullName evidence="2">NADP-dependent oxidoreductase domain-containing protein</fullName>
    </recommendedName>
</protein>
<dbReference type="InterPro" id="IPR050791">
    <property type="entry name" value="Aldo-Keto_reductase"/>
</dbReference>
<dbReference type="CDD" id="cd19144">
    <property type="entry name" value="AKR_AKR13A1"/>
    <property type="match status" value="1"/>
</dbReference>
<dbReference type="InterPro" id="IPR036812">
    <property type="entry name" value="NAD(P)_OxRdtase_dom_sf"/>
</dbReference>
<dbReference type="PANTHER" id="PTHR43625">
    <property type="entry name" value="AFLATOXIN B1 ALDEHYDE REDUCTASE"/>
    <property type="match status" value="1"/>
</dbReference>
<evidence type="ECO:0000313" key="4">
    <source>
        <dbReference type="Proteomes" id="UP000803884"/>
    </source>
</evidence>
<sequence length="353" mass="39543">MDKVQQVIGKVTGQSKLPTAKLGKNGPQVNRLGYGTMGLSAFYGTAKPDAERFKVLDKVYEEGDLFWDTADMYQDSEDLLGKWFKQNPGKREHIFLATKFANAMREDGSRYVDSSPEYCRSACERSLRRLGVDVIDLYYCHRVDQVTPIEKTMGEMKKLKQEGKIKYIGLSEISSETLRRACKVEHVDAVQIEYSPFSLDIESEQIGLLKTARELGVAIVAYSPIGRGMLGGQIRSPDDFEEGDFRKFAPRFSAENFPKNLKLVDQITALAQKKNCTPSQLTLAWILAQGDDFFPIPGTTSIPRVEENVGSLKIKLSKEEEAEIRKACEEAEDAGHRYPEAFAGSLYADTPPL</sequence>
<evidence type="ECO:0000313" key="3">
    <source>
        <dbReference type="EMBL" id="KAL1586715.1"/>
    </source>
</evidence>
<dbReference type="RefSeq" id="XP_069229820.1">
    <property type="nucleotide sequence ID" value="XM_069373157.1"/>
</dbReference>
<dbReference type="GeneID" id="96005995"/>
<proteinExistence type="predicted"/>
<dbReference type="Proteomes" id="UP000803884">
    <property type="component" value="Unassembled WGS sequence"/>
</dbReference>
<dbReference type="Gene3D" id="3.20.20.100">
    <property type="entry name" value="NADP-dependent oxidoreductase domain"/>
    <property type="match status" value="1"/>
</dbReference>
<dbReference type="Pfam" id="PF00248">
    <property type="entry name" value="Aldo_ket_red"/>
    <property type="match status" value="1"/>
</dbReference>
<dbReference type="PANTHER" id="PTHR43625:SF40">
    <property type="entry name" value="ALDO-KETO REDUCTASE YAKC [NADP(+)]"/>
    <property type="match status" value="1"/>
</dbReference>
<accession>A0AB34KT52</accession>
<name>A0AB34KT52_9PEZI</name>
<comment type="caution">
    <text evidence="3">The sequence shown here is derived from an EMBL/GenBank/DDBJ whole genome shotgun (WGS) entry which is preliminary data.</text>
</comment>
<dbReference type="GO" id="GO:0005737">
    <property type="term" value="C:cytoplasm"/>
    <property type="evidence" value="ECO:0007669"/>
    <property type="project" value="TreeGrafter"/>
</dbReference>
<dbReference type="AlphaFoldDB" id="A0AB34KT52"/>
<gene>
    <name evidence="3" type="ORF">WHR41_04551</name>
</gene>
<dbReference type="EMBL" id="JAAQHG020000013">
    <property type="protein sequence ID" value="KAL1586715.1"/>
    <property type="molecule type" value="Genomic_DNA"/>
</dbReference>
<feature type="domain" description="NADP-dependent oxidoreductase" evidence="2">
    <location>
        <begin position="31"/>
        <end position="327"/>
    </location>
</feature>
<evidence type="ECO:0000256" key="1">
    <source>
        <dbReference type="ARBA" id="ARBA00023002"/>
    </source>
</evidence>
<dbReference type="SUPFAM" id="SSF51430">
    <property type="entry name" value="NAD(P)-linked oxidoreductase"/>
    <property type="match status" value="1"/>
</dbReference>